<sequence precursor="true">MNLPKALVLTVAATTFCLMTSPAFAVEETTPQNMTCQEFMDMNPKSMTPVAFWVVNRNTDFSGGDYVDWHEVETVSVPKMLQECHKNPAAKLGDLSAVIKNNPRHQAGKPRCGGSLTHRYRIRTADGGR</sequence>
<comment type="function">
    <text evidence="4">Required for optimal acid stress protection, which is important for survival of enteric bacteria in the acidic environment of the host stomach. Exhibits a chaperone-like activity at acidic pH by preventing the aggregation of many different periplasmic proteins.</text>
</comment>
<evidence type="ECO:0000256" key="2">
    <source>
        <dbReference type="ARBA" id="ARBA00022764"/>
    </source>
</evidence>
<evidence type="ECO:0000313" key="6">
    <source>
        <dbReference type="Proteomes" id="UP000664620"/>
    </source>
</evidence>
<proteinExistence type="inferred from homology"/>
<comment type="subcellular location">
    <subcellularLocation>
        <location evidence="4">Periplasm</location>
    </subcellularLocation>
</comment>
<accession>A0A939SUT4</accession>
<name>A0A939SUT4_KLEPN</name>
<dbReference type="GO" id="GO:1990451">
    <property type="term" value="P:cellular stress response to acidic pH"/>
    <property type="evidence" value="ECO:0007669"/>
    <property type="project" value="UniProtKB-UniRule"/>
</dbReference>
<comment type="caution">
    <text evidence="5">The sequence shown here is derived from an EMBL/GenBank/DDBJ whole genome shotgun (WGS) entry which is preliminary data.</text>
</comment>
<feature type="chain" id="PRO_5038184786" description="Acid stress chaperone HdeB" evidence="4">
    <location>
        <begin position="26"/>
        <end position="129"/>
    </location>
</feature>
<dbReference type="AlphaFoldDB" id="A0A939SUT4"/>
<dbReference type="InterPro" id="IPR010486">
    <property type="entry name" value="HNS-dep_expression_A/B"/>
</dbReference>
<dbReference type="GO" id="GO:0051082">
    <property type="term" value="F:unfolded protein binding"/>
    <property type="evidence" value="ECO:0007669"/>
    <property type="project" value="InterPro"/>
</dbReference>
<dbReference type="GO" id="GO:0042597">
    <property type="term" value="C:periplasmic space"/>
    <property type="evidence" value="ECO:0007669"/>
    <property type="project" value="UniProtKB-SubCell"/>
</dbReference>
<comment type="similarity">
    <text evidence="4">Belongs to the HdeB family.</text>
</comment>
<dbReference type="Pfam" id="PF06411">
    <property type="entry name" value="HdeA"/>
    <property type="match status" value="1"/>
</dbReference>
<dbReference type="EMBL" id="JAGETO010000247">
    <property type="protein sequence ID" value="MBO2029710.1"/>
    <property type="molecule type" value="Genomic_DNA"/>
</dbReference>
<keyword evidence="1 4" id="KW-0732">Signal</keyword>
<protein>
    <recommendedName>
        <fullName evidence="4">Acid stress chaperone HdeB</fullName>
    </recommendedName>
</protein>
<reference evidence="5" key="1">
    <citation type="submission" date="2021-03" db="EMBL/GenBank/DDBJ databases">
        <title>Molecular epidemiology and mechanisms of colistin and carbapenem resistance in Enterobacteriaceae from clinical isolates, the environment and porcine samples in Pretoria, South Africa.</title>
        <authorList>
            <person name="Bogoshi D."/>
            <person name="Mbelle N.M."/>
            <person name="Naidoo V."/>
            <person name="Osei Sekyere J."/>
        </authorList>
    </citation>
    <scope>NUCLEOTIDE SEQUENCE</scope>
    <source>
        <strain evidence="5">C034</strain>
    </source>
</reference>
<feature type="signal peptide" evidence="4">
    <location>
        <begin position="1"/>
        <end position="25"/>
    </location>
</feature>
<keyword evidence="2 4" id="KW-0574">Periplasm</keyword>
<dbReference type="NCBIfam" id="NF008599">
    <property type="entry name" value="PRK11566.1"/>
    <property type="match status" value="1"/>
</dbReference>
<evidence type="ECO:0000256" key="4">
    <source>
        <dbReference type="HAMAP-Rule" id="MF_00947"/>
    </source>
</evidence>
<organism evidence="5 6">
    <name type="scientific">Klebsiella pneumoniae</name>
    <dbReference type="NCBI Taxonomy" id="573"/>
    <lineage>
        <taxon>Bacteria</taxon>
        <taxon>Pseudomonadati</taxon>
        <taxon>Pseudomonadota</taxon>
        <taxon>Gammaproteobacteria</taxon>
        <taxon>Enterobacterales</taxon>
        <taxon>Enterobacteriaceae</taxon>
        <taxon>Klebsiella/Raoultella group</taxon>
        <taxon>Klebsiella</taxon>
        <taxon>Klebsiella pneumoniae complex</taxon>
    </lineage>
</organism>
<dbReference type="InterPro" id="IPR038303">
    <property type="entry name" value="HdeA/HdeB_sf"/>
</dbReference>
<dbReference type="InterPro" id="IPR028623">
    <property type="entry name" value="HdeB"/>
</dbReference>
<dbReference type="HAMAP" id="MF_00947">
    <property type="entry name" value="HdeB"/>
    <property type="match status" value="1"/>
</dbReference>
<dbReference type="Gene3D" id="1.10.890.10">
    <property type="entry name" value="HNS-dependent expression A"/>
    <property type="match status" value="1"/>
</dbReference>
<evidence type="ECO:0000256" key="1">
    <source>
        <dbReference type="ARBA" id="ARBA00022729"/>
    </source>
</evidence>
<evidence type="ECO:0000313" key="5">
    <source>
        <dbReference type="EMBL" id="MBO2029710.1"/>
    </source>
</evidence>
<gene>
    <name evidence="4 5" type="primary">hdeB</name>
    <name evidence="5" type="ORF">J4734_27960</name>
</gene>
<keyword evidence="3 4" id="KW-0143">Chaperone</keyword>
<dbReference type="Proteomes" id="UP000664620">
    <property type="component" value="Unassembled WGS sequence"/>
</dbReference>
<evidence type="ECO:0000256" key="3">
    <source>
        <dbReference type="ARBA" id="ARBA00023186"/>
    </source>
</evidence>